<sequence>MQDGGAFEVKLVRPVAMYLFAYKKPCLVTYFYLGTTTQRSPYDTTLQYSVETRIIGLCAKRSK</sequence>
<evidence type="ECO:0000313" key="1">
    <source>
        <dbReference type="EMBL" id="RPA91957.1"/>
    </source>
</evidence>
<gene>
    <name evidence="1" type="ORF">L873DRAFT_1818438</name>
</gene>
<dbReference type="Proteomes" id="UP000276215">
    <property type="component" value="Unassembled WGS sequence"/>
</dbReference>
<proteinExistence type="predicted"/>
<dbReference type="EMBL" id="ML120483">
    <property type="protein sequence ID" value="RPA91957.1"/>
    <property type="molecule type" value="Genomic_DNA"/>
</dbReference>
<accession>A0A3N4J3Z7</accession>
<reference evidence="1 2" key="1">
    <citation type="journal article" date="2018" name="Nat. Ecol. Evol.">
        <title>Pezizomycetes genomes reveal the molecular basis of ectomycorrhizal truffle lifestyle.</title>
        <authorList>
            <person name="Murat C."/>
            <person name="Payen T."/>
            <person name="Noel B."/>
            <person name="Kuo A."/>
            <person name="Morin E."/>
            <person name="Chen J."/>
            <person name="Kohler A."/>
            <person name="Krizsan K."/>
            <person name="Balestrini R."/>
            <person name="Da Silva C."/>
            <person name="Montanini B."/>
            <person name="Hainaut M."/>
            <person name="Levati E."/>
            <person name="Barry K.W."/>
            <person name="Belfiori B."/>
            <person name="Cichocki N."/>
            <person name="Clum A."/>
            <person name="Dockter R.B."/>
            <person name="Fauchery L."/>
            <person name="Guy J."/>
            <person name="Iotti M."/>
            <person name="Le Tacon F."/>
            <person name="Lindquist E.A."/>
            <person name="Lipzen A."/>
            <person name="Malagnac F."/>
            <person name="Mello A."/>
            <person name="Molinier V."/>
            <person name="Miyauchi S."/>
            <person name="Poulain J."/>
            <person name="Riccioni C."/>
            <person name="Rubini A."/>
            <person name="Sitrit Y."/>
            <person name="Splivallo R."/>
            <person name="Traeger S."/>
            <person name="Wang M."/>
            <person name="Zifcakova L."/>
            <person name="Wipf D."/>
            <person name="Zambonelli A."/>
            <person name="Paolocci F."/>
            <person name="Nowrousian M."/>
            <person name="Ottonello S."/>
            <person name="Baldrian P."/>
            <person name="Spatafora J.W."/>
            <person name="Henrissat B."/>
            <person name="Nagy L.G."/>
            <person name="Aury J.M."/>
            <person name="Wincker P."/>
            <person name="Grigoriev I.V."/>
            <person name="Bonfante P."/>
            <person name="Martin F.M."/>
        </authorList>
    </citation>
    <scope>NUCLEOTIDE SEQUENCE [LARGE SCALE GENOMIC DNA]</scope>
    <source>
        <strain evidence="1 2">120613-1</strain>
    </source>
</reference>
<name>A0A3N4J3Z7_9PEZI</name>
<evidence type="ECO:0000313" key="2">
    <source>
        <dbReference type="Proteomes" id="UP000276215"/>
    </source>
</evidence>
<organism evidence="1 2">
    <name type="scientific">Choiromyces venosus 120613-1</name>
    <dbReference type="NCBI Taxonomy" id="1336337"/>
    <lineage>
        <taxon>Eukaryota</taxon>
        <taxon>Fungi</taxon>
        <taxon>Dikarya</taxon>
        <taxon>Ascomycota</taxon>
        <taxon>Pezizomycotina</taxon>
        <taxon>Pezizomycetes</taxon>
        <taxon>Pezizales</taxon>
        <taxon>Tuberaceae</taxon>
        <taxon>Choiromyces</taxon>
    </lineage>
</organism>
<dbReference type="AlphaFoldDB" id="A0A3N4J3Z7"/>
<keyword evidence="2" id="KW-1185">Reference proteome</keyword>
<protein>
    <submittedName>
        <fullName evidence="1">Uncharacterized protein</fullName>
    </submittedName>
</protein>